<dbReference type="Proteomes" id="UP001286313">
    <property type="component" value="Unassembled WGS sequence"/>
</dbReference>
<evidence type="ECO:0000256" key="1">
    <source>
        <dbReference type="SAM" id="MobiDB-lite"/>
    </source>
</evidence>
<feature type="transmembrane region" description="Helical" evidence="2">
    <location>
        <begin position="36"/>
        <end position="56"/>
    </location>
</feature>
<gene>
    <name evidence="3" type="ORF">Pcinc_021948</name>
</gene>
<keyword evidence="2" id="KW-0812">Transmembrane</keyword>
<evidence type="ECO:0000313" key="4">
    <source>
        <dbReference type="Proteomes" id="UP001286313"/>
    </source>
</evidence>
<feature type="compositionally biased region" description="Basic residues" evidence="1">
    <location>
        <begin position="1"/>
        <end position="17"/>
    </location>
</feature>
<protein>
    <submittedName>
        <fullName evidence="3">Uncharacterized protein</fullName>
    </submittedName>
</protein>
<sequence>MSKKSEMRKKRKGGGRQRRGEDIDSKKTMGDGTLRLYTVSVVVNILHIIVAMFIALHNSCWYQEKRYRFTAPQSPVVGDGKDLYAMGL</sequence>
<accession>A0AAE1KHK8</accession>
<feature type="region of interest" description="Disordered" evidence="1">
    <location>
        <begin position="1"/>
        <end position="29"/>
    </location>
</feature>
<comment type="caution">
    <text evidence="3">The sequence shown here is derived from an EMBL/GenBank/DDBJ whole genome shotgun (WGS) entry which is preliminary data.</text>
</comment>
<evidence type="ECO:0000313" key="3">
    <source>
        <dbReference type="EMBL" id="KAK3873022.1"/>
    </source>
</evidence>
<keyword evidence="2" id="KW-0472">Membrane</keyword>
<evidence type="ECO:0000256" key="2">
    <source>
        <dbReference type="SAM" id="Phobius"/>
    </source>
</evidence>
<dbReference type="EMBL" id="JAWQEG010002274">
    <property type="protein sequence ID" value="KAK3873022.1"/>
    <property type="molecule type" value="Genomic_DNA"/>
</dbReference>
<feature type="compositionally biased region" description="Basic and acidic residues" evidence="1">
    <location>
        <begin position="18"/>
        <end position="29"/>
    </location>
</feature>
<keyword evidence="2" id="KW-1133">Transmembrane helix</keyword>
<name>A0AAE1KHK8_PETCI</name>
<organism evidence="3 4">
    <name type="scientific">Petrolisthes cinctipes</name>
    <name type="common">Flat porcelain crab</name>
    <dbReference type="NCBI Taxonomy" id="88211"/>
    <lineage>
        <taxon>Eukaryota</taxon>
        <taxon>Metazoa</taxon>
        <taxon>Ecdysozoa</taxon>
        <taxon>Arthropoda</taxon>
        <taxon>Crustacea</taxon>
        <taxon>Multicrustacea</taxon>
        <taxon>Malacostraca</taxon>
        <taxon>Eumalacostraca</taxon>
        <taxon>Eucarida</taxon>
        <taxon>Decapoda</taxon>
        <taxon>Pleocyemata</taxon>
        <taxon>Anomura</taxon>
        <taxon>Galatheoidea</taxon>
        <taxon>Porcellanidae</taxon>
        <taxon>Petrolisthes</taxon>
    </lineage>
</organism>
<reference evidence="3" key="1">
    <citation type="submission" date="2023-10" db="EMBL/GenBank/DDBJ databases">
        <title>Genome assemblies of two species of porcelain crab, Petrolisthes cinctipes and Petrolisthes manimaculis (Anomura: Porcellanidae).</title>
        <authorList>
            <person name="Angst P."/>
        </authorList>
    </citation>
    <scope>NUCLEOTIDE SEQUENCE</scope>
    <source>
        <strain evidence="3">PB745_01</strain>
        <tissue evidence="3">Gill</tissue>
    </source>
</reference>
<keyword evidence="4" id="KW-1185">Reference proteome</keyword>
<proteinExistence type="predicted"/>
<dbReference type="AlphaFoldDB" id="A0AAE1KHK8"/>